<dbReference type="OrthoDB" id="10679608at2759"/>
<gene>
    <name evidence="2" type="ORF">BCR34DRAFT_20693</name>
</gene>
<accession>A0A1Y1ZAW5</accession>
<reference evidence="2 3" key="1">
    <citation type="submission" date="2016-07" db="EMBL/GenBank/DDBJ databases">
        <title>Pervasive Adenine N6-methylation of Active Genes in Fungi.</title>
        <authorList>
            <consortium name="DOE Joint Genome Institute"/>
            <person name="Mondo S.J."/>
            <person name="Dannebaum R.O."/>
            <person name="Kuo R.C."/>
            <person name="Labutti K."/>
            <person name="Haridas S."/>
            <person name="Kuo A."/>
            <person name="Salamov A."/>
            <person name="Ahrendt S.R."/>
            <person name="Lipzen A."/>
            <person name="Sullivan W."/>
            <person name="Andreopoulos W.B."/>
            <person name="Clum A."/>
            <person name="Lindquist E."/>
            <person name="Daum C."/>
            <person name="Ramamoorthy G.K."/>
            <person name="Gryganskyi A."/>
            <person name="Culley D."/>
            <person name="Magnuson J.K."/>
            <person name="James T.Y."/>
            <person name="O'Malley M.A."/>
            <person name="Stajich J.E."/>
            <person name="Spatafora J.W."/>
            <person name="Visel A."/>
            <person name="Grigoriev I.V."/>
        </authorList>
    </citation>
    <scope>NUCLEOTIDE SEQUENCE [LARGE SCALE GENOMIC DNA]</scope>
    <source>
        <strain evidence="2 3">CBS 115471</strain>
    </source>
</reference>
<feature type="region of interest" description="Disordered" evidence="1">
    <location>
        <begin position="1"/>
        <end position="21"/>
    </location>
</feature>
<name>A0A1Y1ZAW5_9PLEO</name>
<keyword evidence="3" id="KW-1185">Reference proteome</keyword>
<evidence type="ECO:0000256" key="1">
    <source>
        <dbReference type="SAM" id="MobiDB-lite"/>
    </source>
</evidence>
<protein>
    <submittedName>
        <fullName evidence="2">Uncharacterized protein</fullName>
    </submittedName>
</protein>
<feature type="region of interest" description="Disordered" evidence="1">
    <location>
        <begin position="230"/>
        <end position="254"/>
    </location>
</feature>
<comment type="caution">
    <text evidence="2">The sequence shown here is derived from an EMBL/GenBank/DDBJ whole genome shotgun (WGS) entry which is preliminary data.</text>
</comment>
<dbReference type="Proteomes" id="UP000193144">
    <property type="component" value="Unassembled WGS sequence"/>
</dbReference>
<dbReference type="EMBL" id="MCFA01000109">
    <property type="protein sequence ID" value="ORY07399.1"/>
    <property type="molecule type" value="Genomic_DNA"/>
</dbReference>
<proteinExistence type="predicted"/>
<feature type="region of interest" description="Disordered" evidence="1">
    <location>
        <begin position="204"/>
        <end position="223"/>
    </location>
</feature>
<sequence length="273" mass="31074">MPQRRSARPGRDFAPSHVHQEPFHGGMMLPYSSLGGVGMLARPRFPFNSRSSYRSYHQSPFDPGNNNRIRNEDRLKAECAQAHAGMYRGFGSPFSLGGGFSPMNFRIPGRRSVLSTGYSRRTPFQSSMFSRLPTMTAYPSRSQDYSAYPSFPSTRRPTICGAGRPGMGYSPSSLPYRPAFSTDYRRPLYRSCSYTDTDTDYDHYSGFGDDDDDDDETLRGYDTDSFDDYFTDTDTRRSSRSSSWPSSVGYDEDDDCDEFGSCRRFPSNRYRYC</sequence>
<organism evidence="2 3">
    <name type="scientific">Clohesyomyces aquaticus</name>
    <dbReference type="NCBI Taxonomy" id="1231657"/>
    <lineage>
        <taxon>Eukaryota</taxon>
        <taxon>Fungi</taxon>
        <taxon>Dikarya</taxon>
        <taxon>Ascomycota</taxon>
        <taxon>Pezizomycotina</taxon>
        <taxon>Dothideomycetes</taxon>
        <taxon>Pleosporomycetidae</taxon>
        <taxon>Pleosporales</taxon>
        <taxon>Lindgomycetaceae</taxon>
        <taxon>Clohesyomyces</taxon>
    </lineage>
</organism>
<evidence type="ECO:0000313" key="3">
    <source>
        <dbReference type="Proteomes" id="UP000193144"/>
    </source>
</evidence>
<dbReference type="AlphaFoldDB" id="A0A1Y1ZAW5"/>
<evidence type="ECO:0000313" key="2">
    <source>
        <dbReference type="EMBL" id="ORY07399.1"/>
    </source>
</evidence>